<dbReference type="GO" id="GO:0005886">
    <property type="term" value="C:plasma membrane"/>
    <property type="evidence" value="ECO:0007669"/>
    <property type="project" value="UniProtKB-SubCell"/>
</dbReference>
<feature type="transmembrane region" description="Helical" evidence="1">
    <location>
        <begin position="67"/>
        <end position="93"/>
    </location>
</feature>
<proteinExistence type="predicted"/>
<feature type="transmembrane region" description="Helical" evidence="1">
    <location>
        <begin position="225"/>
        <end position="251"/>
    </location>
</feature>
<gene>
    <name evidence="2" type="ORF">KCX74_04230</name>
</gene>
<evidence type="ECO:0000313" key="3">
    <source>
        <dbReference type="Proteomes" id="UP000675284"/>
    </source>
</evidence>
<comment type="caution">
    <text evidence="2">The sequence shown here is derived from an EMBL/GenBank/DDBJ whole genome shotgun (WGS) entry which is preliminary data.</text>
</comment>
<dbReference type="PANTHER" id="PTHR43471">
    <property type="entry name" value="ABC TRANSPORTER PERMEASE"/>
    <property type="match status" value="1"/>
</dbReference>
<reference evidence="2" key="1">
    <citation type="submission" date="2021-04" db="EMBL/GenBank/DDBJ databases">
        <title>Isolation and polyphasic classification of algal microorganism.</title>
        <authorList>
            <person name="Wang S."/>
        </authorList>
    </citation>
    <scope>NUCLEOTIDE SEQUENCE</scope>
    <source>
        <strain evidence="2">720a</strain>
    </source>
</reference>
<name>A0A941DRI3_9BACI</name>
<accession>A0A941DRI3</accession>
<protein>
    <submittedName>
        <fullName evidence="2">ABC transporter permease</fullName>
    </submittedName>
</protein>
<dbReference type="Proteomes" id="UP000675284">
    <property type="component" value="Unassembled WGS sequence"/>
</dbReference>
<keyword evidence="1" id="KW-0472">Membrane</keyword>
<evidence type="ECO:0000313" key="2">
    <source>
        <dbReference type="EMBL" id="MBR7795250.1"/>
    </source>
</evidence>
<dbReference type="EMBL" id="JAGSOT010000008">
    <property type="protein sequence ID" value="MBR7795250.1"/>
    <property type="molecule type" value="Genomic_DNA"/>
</dbReference>
<organism evidence="2 3">
    <name type="scientific">Virgibacillus salarius</name>
    <dbReference type="NCBI Taxonomy" id="447199"/>
    <lineage>
        <taxon>Bacteria</taxon>
        <taxon>Bacillati</taxon>
        <taxon>Bacillota</taxon>
        <taxon>Bacilli</taxon>
        <taxon>Bacillales</taxon>
        <taxon>Bacillaceae</taxon>
        <taxon>Virgibacillus</taxon>
    </lineage>
</organism>
<keyword evidence="1" id="KW-0812">Transmembrane</keyword>
<dbReference type="AlphaFoldDB" id="A0A941DRI3"/>
<evidence type="ECO:0000256" key="1">
    <source>
        <dbReference type="SAM" id="Phobius"/>
    </source>
</evidence>
<dbReference type="RefSeq" id="WP_166530015.1">
    <property type="nucleotide sequence ID" value="NZ_JAGSOT010000008.1"/>
</dbReference>
<feature type="transmembrane region" description="Helical" evidence="1">
    <location>
        <begin position="114"/>
        <end position="139"/>
    </location>
</feature>
<feature type="transmembrane region" description="Helical" evidence="1">
    <location>
        <begin position="20"/>
        <end position="41"/>
    </location>
</feature>
<feature type="transmembrane region" description="Helical" evidence="1">
    <location>
        <begin position="151"/>
        <end position="175"/>
    </location>
</feature>
<keyword evidence="3" id="KW-1185">Reference proteome</keyword>
<sequence>MHTKVLLQKEMLENWRNKKWIWVPLVFLLLAIMDPISNYYLPQILESIGGLPDGTVLELPEYAPQDILLMSLGQFSSLGVLLIVLISMGTIAGEQKNGVMDLLLIKPISYRSIILVKWFSLLLLVWTSLFLGITASWYYTNSLYGEIEFLSMLLVTFYYGLWLTLVVTISIFYNAIIQTPGLVAFLTILTTIILSIVTNVFGTHIKWSPVNLSTYIHEMLVLGSVTSQLIATAFTTIVLIIIILSVAIYCFKKKHH</sequence>
<feature type="transmembrane region" description="Helical" evidence="1">
    <location>
        <begin position="182"/>
        <end position="205"/>
    </location>
</feature>
<dbReference type="GO" id="GO:0140359">
    <property type="term" value="F:ABC-type transporter activity"/>
    <property type="evidence" value="ECO:0007669"/>
    <property type="project" value="InterPro"/>
</dbReference>
<keyword evidence="1" id="KW-1133">Transmembrane helix</keyword>